<sequence>MRLFEILLLLASMFLLWQVIWSVKRPGISILRGVPLLLIVLTVAHLVIEGWRWQMAPVYVSVLIVLCRYGVWSKGTSIKSTGKLKPILLSIVTLPYTLLAALLPNVFPVFSLEEPTGPYQVGTVSYTWTDVNRTNADGKPRRVKTQIWYPAVSEKSAPKEAYIADMPEFSKGMQKAYGLPSLLVRYLELVKTNAYKDAAFAPELEAAPLIFFSHGNMLGARFTNSFQTIELASHGYVVVAVEHPGTALLTTYDDGTYEPFVDSTSHLPMEYQVQNEATIPTIREQRKDIEFVLEQMKALGASHAGSPLLGRMDFARLGVIGHSQGGATAVDVLYKNPAFQAAINMDGYLYGEDRPKPLDRPVMILSGGFEPEELASPPEMEQMEQQRRQQLLGEKGSILYLEQAGHLSFTDIPLYSPLIELLSPDVKEQHKIINEATLCFMNRHLKKDPSASCEYLPQKYSGVRSQTVGFQ</sequence>
<protein>
    <submittedName>
        <fullName evidence="5">Carboxylic ester hydrolase</fullName>
    </submittedName>
</protein>
<reference evidence="5 8" key="3">
    <citation type="submission" date="2019-06" db="EMBL/GenBank/DDBJ databases">
        <title>Whole genome shotgun sequence of Brevibacillus reuszeri NBRC 15719.</title>
        <authorList>
            <person name="Hosoyama A."/>
            <person name="Uohara A."/>
            <person name="Ohji S."/>
            <person name="Ichikawa N."/>
        </authorList>
    </citation>
    <scope>NUCLEOTIDE SEQUENCE [LARGE SCALE GENOMIC DNA]</scope>
    <source>
        <strain evidence="5 8">NBRC 15719</strain>
    </source>
</reference>
<dbReference type="GO" id="GO:0016042">
    <property type="term" value="P:lipid catabolic process"/>
    <property type="evidence" value="ECO:0007669"/>
    <property type="project" value="UniProtKB-KW"/>
</dbReference>
<dbReference type="STRING" id="54915.ADS79_10450"/>
<dbReference type="AlphaFoldDB" id="A0A0K9YUG4"/>
<evidence type="ECO:0000256" key="1">
    <source>
        <dbReference type="ARBA" id="ARBA00022801"/>
    </source>
</evidence>
<dbReference type="EMBL" id="BJON01000036">
    <property type="protein sequence ID" value="GED72888.1"/>
    <property type="molecule type" value="Genomic_DNA"/>
</dbReference>
<evidence type="ECO:0000256" key="3">
    <source>
        <dbReference type="ARBA" id="ARBA00023098"/>
    </source>
</evidence>
<keyword evidence="4" id="KW-0812">Transmembrane</keyword>
<keyword evidence="3" id="KW-0443">Lipid metabolism</keyword>
<dbReference type="EMBL" id="LGIQ01000007">
    <property type="protein sequence ID" value="KNB72307.1"/>
    <property type="molecule type" value="Genomic_DNA"/>
</dbReference>
<dbReference type="InterPro" id="IPR029058">
    <property type="entry name" value="AB_hydrolase_fold"/>
</dbReference>
<dbReference type="SUPFAM" id="SSF53474">
    <property type="entry name" value="alpha/beta-Hydrolases"/>
    <property type="match status" value="1"/>
</dbReference>
<name>A0A0K9YUG4_9BACL</name>
<reference evidence="6" key="2">
    <citation type="submission" date="2015-07" db="EMBL/GenBank/DDBJ databases">
        <title>MeaNS - Measles Nucleotide Surveillance Program.</title>
        <authorList>
            <person name="Tran T."/>
            <person name="Druce J."/>
        </authorList>
    </citation>
    <scope>NUCLEOTIDE SEQUENCE</scope>
    <source>
        <strain evidence="6">DSM 9887</strain>
    </source>
</reference>
<dbReference type="PANTHER" id="PTHR10272:SF0">
    <property type="entry name" value="PLATELET-ACTIVATING FACTOR ACETYLHYDROLASE"/>
    <property type="match status" value="1"/>
</dbReference>
<dbReference type="Gene3D" id="3.40.50.1820">
    <property type="entry name" value="alpha/beta hydrolase"/>
    <property type="match status" value="1"/>
</dbReference>
<gene>
    <name evidence="6" type="ORF">ADS79_10450</name>
    <name evidence="5" type="ORF">BRE01_65900</name>
</gene>
<proteinExistence type="predicted"/>
<dbReference type="Proteomes" id="UP000319578">
    <property type="component" value="Unassembled WGS sequence"/>
</dbReference>
<organism evidence="6 7">
    <name type="scientific">Brevibacillus reuszeri</name>
    <dbReference type="NCBI Taxonomy" id="54915"/>
    <lineage>
        <taxon>Bacteria</taxon>
        <taxon>Bacillati</taxon>
        <taxon>Bacillota</taxon>
        <taxon>Bacilli</taxon>
        <taxon>Bacillales</taxon>
        <taxon>Paenibacillaceae</taxon>
        <taxon>Brevibacillus</taxon>
    </lineage>
</organism>
<evidence type="ECO:0000313" key="8">
    <source>
        <dbReference type="Proteomes" id="UP000319578"/>
    </source>
</evidence>
<keyword evidence="4" id="KW-0472">Membrane</keyword>
<keyword evidence="4" id="KW-1133">Transmembrane helix</keyword>
<feature type="transmembrane region" description="Helical" evidence="4">
    <location>
        <begin position="30"/>
        <end position="48"/>
    </location>
</feature>
<keyword evidence="1 5" id="KW-0378">Hydrolase</keyword>
<keyword evidence="2" id="KW-0442">Lipid degradation</keyword>
<dbReference type="RefSeq" id="WP_049738356.1">
    <property type="nucleotide sequence ID" value="NZ_BJON01000036.1"/>
</dbReference>
<feature type="transmembrane region" description="Helical" evidence="4">
    <location>
        <begin position="6"/>
        <end position="23"/>
    </location>
</feature>
<evidence type="ECO:0000256" key="4">
    <source>
        <dbReference type="SAM" id="Phobius"/>
    </source>
</evidence>
<dbReference type="PANTHER" id="PTHR10272">
    <property type="entry name" value="PLATELET-ACTIVATING FACTOR ACETYLHYDROLASE"/>
    <property type="match status" value="1"/>
</dbReference>
<feature type="transmembrane region" description="Helical" evidence="4">
    <location>
        <begin position="54"/>
        <end position="72"/>
    </location>
</feature>
<evidence type="ECO:0000313" key="5">
    <source>
        <dbReference type="EMBL" id="GED72888.1"/>
    </source>
</evidence>
<keyword evidence="8" id="KW-1185">Reference proteome</keyword>
<dbReference type="GO" id="GO:0003847">
    <property type="term" value="F:1-alkyl-2-acetylglycerophosphocholine esterase activity"/>
    <property type="evidence" value="ECO:0007669"/>
    <property type="project" value="TreeGrafter"/>
</dbReference>
<reference evidence="7" key="1">
    <citation type="submission" date="2015-07" db="EMBL/GenBank/DDBJ databases">
        <title>Genome sequencing project for genomic taxonomy and phylogenomics of Bacillus-like bacteria.</title>
        <authorList>
            <person name="Liu B."/>
            <person name="Wang J."/>
            <person name="Zhu Y."/>
            <person name="Liu G."/>
            <person name="Chen Q."/>
            <person name="Chen Z."/>
            <person name="Lan J."/>
            <person name="Che J."/>
            <person name="Ge C."/>
            <person name="Shi H."/>
            <person name="Pan Z."/>
            <person name="Liu X."/>
        </authorList>
    </citation>
    <scope>NUCLEOTIDE SEQUENCE [LARGE SCALE GENOMIC DNA]</scope>
    <source>
        <strain evidence="7">DSM 9887</strain>
    </source>
</reference>
<feature type="transmembrane region" description="Helical" evidence="4">
    <location>
        <begin position="84"/>
        <end position="103"/>
    </location>
</feature>
<dbReference type="Proteomes" id="UP000036834">
    <property type="component" value="Unassembled WGS sequence"/>
</dbReference>
<dbReference type="PATRIC" id="fig|54915.3.peg.1033"/>
<evidence type="ECO:0000313" key="7">
    <source>
        <dbReference type="Proteomes" id="UP000036834"/>
    </source>
</evidence>
<evidence type="ECO:0000313" key="6">
    <source>
        <dbReference type="EMBL" id="KNB72307.1"/>
    </source>
</evidence>
<accession>A0A0K9YUG4</accession>
<dbReference type="Pfam" id="PF03403">
    <property type="entry name" value="PAF-AH_p_II"/>
    <property type="match status" value="1"/>
</dbReference>
<comment type="caution">
    <text evidence="6">The sequence shown here is derived from an EMBL/GenBank/DDBJ whole genome shotgun (WGS) entry which is preliminary data.</text>
</comment>
<dbReference type="OrthoDB" id="9814760at2"/>
<evidence type="ECO:0000256" key="2">
    <source>
        <dbReference type="ARBA" id="ARBA00022963"/>
    </source>
</evidence>